<dbReference type="Proteomes" id="UP001524502">
    <property type="component" value="Unassembled WGS sequence"/>
</dbReference>
<accession>A0ABT1RMQ9</accession>
<dbReference type="InterPro" id="IPR029039">
    <property type="entry name" value="Flavoprotein-like_sf"/>
</dbReference>
<dbReference type="SUPFAM" id="SSF52218">
    <property type="entry name" value="Flavoproteins"/>
    <property type="match status" value="1"/>
</dbReference>
<keyword evidence="3" id="KW-1185">Reference proteome</keyword>
<comment type="caution">
    <text evidence="2">The sequence shown here is derived from an EMBL/GenBank/DDBJ whole genome shotgun (WGS) entry which is preliminary data.</text>
</comment>
<dbReference type="EMBL" id="JANFXK010000006">
    <property type="protein sequence ID" value="MCQ4636472.1"/>
    <property type="molecule type" value="Genomic_DNA"/>
</dbReference>
<name>A0ABT1RMQ9_9FIRM</name>
<dbReference type="PROSITE" id="PS50902">
    <property type="entry name" value="FLAVODOXIN_LIKE"/>
    <property type="match status" value="1"/>
</dbReference>
<dbReference type="InterPro" id="IPR008254">
    <property type="entry name" value="Flavodoxin/NO_synth"/>
</dbReference>
<evidence type="ECO:0000313" key="2">
    <source>
        <dbReference type="EMBL" id="MCQ4636472.1"/>
    </source>
</evidence>
<proteinExistence type="predicted"/>
<evidence type="ECO:0000313" key="3">
    <source>
        <dbReference type="Proteomes" id="UP001524502"/>
    </source>
</evidence>
<organism evidence="2 3">
    <name type="scientific">Anaerovorax odorimutans</name>
    <dbReference type="NCBI Taxonomy" id="109327"/>
    <lineage>
        <taxon>Bacteria</taxon>
        <taxon>Bacillati</taxon>
        <taxon>Bacillota</taxon>
        <taxon>Clostridia</taxon>
        <taxon>Peptostreptococcales</taxon>
        <taxon>Anaerovoracaceae</taxon>
        <taxon>Anaerovorax</taxon>
    </lineage>
</organism>
<evidence type="ECO:0000259" key="1">
    <source>
        <dbReference type="PROSITE" id="PS50902"/>
    </source>
</evidence>
<sequence>MQVYYFSRTGRSKAIADQLASRYHTAARVIDDHKNWKGKGNYMKAAIMALMGKAIPADYTEPDISDEIIVVFPLWAGTMPPGIKTFVNTVGKENITAVITSLGSTMKRRDGFKKVIDLVGEDITAPDNEELGIV</sequence>
<dbReference type="Gene3D" id="3.40.50.360">
    <property type="match status" value="1"/>
</dbReference>
<protein>
    <submittedName>
        <fullName evidence="2">Flavodoxin</fullName>
    </submittedName>
</protein>
<dbReference type="RefSeq" id="WP_256131661.1">
    <property type="nucleotide sequence ID" value="NZ_JANFXK010000006.1"/>
</dbReference>
<reference evidence="2 3" key="1">
    <citation type="submission" date="2022-06" db="EMBL/GenBank/DDBJ databases">
        <title>Isolation of gut microbiota from human fecal samples.</title>
        <authorList>
            <person name="Pamer E.G."/>
            <person name="Barat B."/>
            <person name="Waligurski E."/>
            <person name="Medina S."/>
            <person name="Paddock L."/>
            <person name="Mostad J."/>
        </authorList>
    </citation>
    <scope>NUCLEOTIDE SEQUENCE [LARGE SCALE GENOMIC DNA]</scope>
    <source>
        <strain evidence="2 3">SL.3.17</strain>
    </source>
</reference>
<gene>
    <name evidence="2" type="ORF">NE619_07005</name>
</gene>
<feature type="domain" description="Flavodoxin-like" evidence="1">
    <location>
        <begin position="1"/>
        <end position="134"/>
    </location>
</feature>